<dbReference type="AlphaFoldDB" id="A0AAD7IYV1"/>
<feature type="compositionally biased region" description="Basic and acidic residues" evidence="1">
    <location>
        <begin position="193"/>
        <end position="203"/>
    </location>
</feature>
<gene>
    <name evidence="2" type="ORF">DFH07DRAFT_941505</name>
</gene>
<feature type="non-terminal residue" evidence="2">
    <location>
        <position position="362"/>
    </location>
</feature>
<evidence type="ECO:0000313" key="3">
    <source>
        <dbReference type="Proteomes" id="UP001215280"/>
    </source>
</evidence>
<reference evidence="2" key="1">
    <citation type="submission" date="2023-03" db="EMBL/GenBank/DDBJ databases">
        <title>Massive genome expansion in bonnet fungi (Mycena s.s.) driven by repeated elements and novel gene families across ecological guilds.</title>
        <authorList>
            <consortium name="Lawrence Berkeley National Laboratory"/>
            <person name="Harder C.B."/>
            <person name="Miyauchi S."/>
            <person name="Viragh M."/>
            <person name="Kuo A."/>
            <person name="Thoen E."/>
            <person name="Andreopoulos B."/>
            <person name="Lu D."/>
            <person name="Skrede I."/>
            <person name="Drula E."/>
            <person name="Henrissat B."/>
            <person name="Morin E."/>
            <person name="Kohler A."/>
            <person name="Barry K."/>
            <person name="LaButti K."/>
            <person name="Morin E."/>
            <person name="Salamov A."/>
            <person name="Lipzen A."/>
            <person name="Mereny Z."/>
            <person name="Hegedus B."/>
            <person name="Baldrian P."/>
            <person name="Stursova M."/>
            <person name="Weitz H."/>
            <person name="Taylor A."/>
            <person name="Grigoriev I.V."/>
            <person name="Nagy L.G."/>
            <person name="Martin F."/>
            <person name="Kauserud H."/>
        </authorList>
    </citation>
    <scope>NUCLEOTIDE SEQUENCE</scope>
    <source>
        <strain evidence="2">CBHHK188m</strain>
    </source>
</reference>
<feature type="compositionally biased region" description="Basic and acidic residues" evidence="1">
    <location>
        <begin position="158"/>
        <end position="181"/>
    </location>
</feature>
<keyword evidence="3" id="KW-1185">Reference proteome</keyword>
<feature type="compositionally biased region" description="Basic and acidic residues" evidence="1">
    <location>
        <begin position="28"/>
        <end position="60"/>
    </location>
</feature>
<sequence length="362" mass="41084">MNLNNEEKINLENQGQDRSGDGLGISDSRVDRNDRNGAARGRKETRIKVDKKRREAADRHGGIRAAYRCGKVCEGQDIGTDRCGSGESIDWIVSRRRGSRMTQSVRGQGAEESSAEVRFRPNRAVLRGCPRGRLQDGDGEFRRRKYYPCTSIGIDAQMEERSGRQRVDSEEEIGVVRERESASNTSNSGWSRKPRENESKTDSSDGSCERNSVARATRRSTMSGGIYDCRGATQILYWINEKIGWERCENTLNRGIVTERESWKGGPGRRGVQARESDWCKTRCKEGEDGGDEAWNMKNMIRKGGIATVVQLWMKRRIARASFVAKRPRPPVKVLFTYDGLETDDQDHREEINCVRVELVRK</sequence>
<organism evidence="2 3">
    <name type="scientific">Mycena maculata</name>
    <dbReference type="NCBI Taxonomy" id="230809"/>
    <lineage>
        <taxon>Eukaryota</taxon>
        <taxon>Fungi</taxon>
        <taxon>Dikarya</taxon>
        <taxon>Basidiomycota</taxon>
        <taxon>Agaricomycotina</taxon>
        <taxon>Agaricomycetes</taxon>
        <taxon>Agaricomycetidae</taxon>
        <taxon>Agaricales</taxon>
        <taxon>Marasmiineae</taxon>
        <taxon>Mycenaceae</taxon>
        <taxon>Mycena</taxon>
    </lineage>
</organism>
<evidence type="ECO:0000313" key="2">
    <source>
        <dbReference type="EMBL" id="KAJ7752210.1"/>
    </source>
</evidence>
<feature type="compositionally biased region" description="Basic and acidic residues" evidence="1">
    <location>
        <begin position="1"/>
        <end position="10"/>
    </location>
</feature>
<dbReference type="Proteomes" id="UP001215280">
    <property type="component" value="Unassembled WGS sequence"/>
</dbReference>
<feature type="region of interest" description="Disordered" evidence="1">
    <location>
        <begin position="1"/>
        <end position="60"/>
    </location>
</feature>
<proteinExistence type="predicted"/>
<comment type="caution">
    <text evidence="2">The sequence shown here is derived from an EMBL/GenBank/DDBJ whole genome shotgun (WGS) entry which is preliminary data.</text>
</comment>
<feature type="region of interest" description="Disordered" evidence="1">
    <location>
        <begin position="157"/>
        <end position="216"/>
    </location>
</feature>
<name>A0AAD7IYV1_9AGAR</name>
<accession>A0AAD7IYV1</accession>
<dbReference type="EMBL" id="JARJLG010000075">
    <property type="protein sequence ID" value="KAJ7752210.1"/>
    <property type="molecule type" value="Genomic_DNA"/>
</dbReference>
<protein>
    <submittedName>
        <fullName evidence="2">Uncharacterized protein</fullName>
    </submittedName>
</protein>
<evidence type="ECO:0000256" key="1">
    <source>
        <dbReference type="SAM" id="MobiDB-lite"/>
    </source>
</evidence>